<sequence length="248" mass="28429">MARRYEEKSLYTKFCDYMERETRGVEIAVYAASGIFLAVACHRMRPITKFRRPSQIPAHFIRNKLKQYGAVSSVEPSQAGPVLRINHKPPINIFFGNKETLPVKIAGVSVNHNGLSWLQGVTVEHRVEFIPLFTNADTAECVVFVLPTEYDKQLKKNPRSLDVAEALLSLGFAQTTGIPTEVPVKDKKMRDYYKLLSYVEKKARKNREGVWSTKIPPPVWPLRFLQDSFDRLVISMLPQSRRLPQLVR</sequence>
<dbReference type="GO" id="GO:0005615">
    <property type="term" value="C:extracellular space"/>
    <property type="evidence" value="ECO:0007669"/>
    <property type="project" value="TreeGrafter"/>
</dbReference>
<dbReference type="AlphaFoldDB" id="A0A1L8DCZ4"/>
<dbReference type="InterPro" id="IPR035437">
    <property type="entry name" value="SNase_OB-fold_sf"/>
</dbReference>
<organism evidence="1">
    <name type="scientific">Nyssomyia neivai</name>
    <dbReference type="NCBI Taxonomy" id="330878"/>
    <lineage>
        <taxon>Eukaryota</taxon>
        <taxon>Metazoa</taxon>
        <taxon>Ecdysozoa</taxon>
        <taxon>Arthropoda</taxon>
        <taxon>Hexapoda</taxon>
        <taxon>Insecta</taxon>
        <taxon>Pterygota</taxon>
        <taxon>Neoptera</taxon>
        <taxon>Endopterygota</taxon>
        <taxon>Diptera</taxon>
        <taxon>Nematocera</taxon>
        <taxon>Psychodoidea</taxon>
        <taxon>Psychodidae</taxon>
        <taxon>Nyssomyia</taxon>
    </lineage>
</organism>
<accession>A0A1L8DCZ4</accession>
<evidence type="ECO:0000313" key="1">
    <source>
        <dbReference type="EMBL" id="JAV04333.1"/>
    </source>
</evidence>
<dbReference type="PANTHER" id="PTHR28434">
    <property type="entry name" value="PROTEIN C3ORF33"/>
    <property type="match status" value="1"/>
</dbReference>
<dbReference type="EMBL" id="GFDF01009751">
    <property type="protein sequence ID" value="JAV04333.1"/>
    <property type="molecule type" value="Transcribed_RNA"/>
</dbReference>
<proteinExistence type="predicted"/>
<name>A0A1L8DCZ4_9DIPT</name>
<dbReference type="InterPro" id="IPR042421">
    <property type="entry name" value="C3orf33-like"/>
</dbReference>
<evidence type="ECO:0008006" key="2">
    <source>
        <dbReference type="Google" id="ProtNLM"/>
    </source>
</evidence>
<dbReference type="Gene3D" id="2.40.50.90">
    <property type="match status" value="1"/>
</dbReference>
<dbReference type="SUPFAM" id="SSF50199">
    <property type="entry name" value="Staphylococcal nuclease"/>
    <property type="match status" value="1"/>
</dbReference>
<reference evidence="1" key="1">
    <citation type="submission" date="2016-12" db="EMBL/GenBank/DDBJ databases">
        <title>An insight into the sialome and mialome of the sand fly, Nyssomyia neivai.</title>
        <authorList>
            <person name="Sebastian V."/>
            <person name="Goulart T.M."/>
            <person name="Oliveira W."/>
            <person name="Calvo E."/>
            <person name="Oliveira L.F."/>
            <person name="Pinto M.C."/>
            <person name="Rosselino A.M."/>
            <person name="Ribeiro J.M."/>
        </authorList>
    </citation>
    <scope>NUCLEOTIDE SEQUENCE</scope>
</reference>
<dbReference type="PANTHER" id="PTHR28434:SF1">
    <property type="entry name" value="PROTEIN C3ORF33"/>
    <property type="match status" value="1"/>
</dbReference>
<protein>
    <recommendedName>
        <fullName evidence="2">TNase-like domain-containing protein</fullName>
    </recommendedName>
</protein>